<evidence type="ECO:0000313" key="2">
    <source>
        <dbReference type="Proteomes" id="UP000059680"/>
    </source>
</evidence>
<reference evidence="1 2" key="3">
    <citation type="journal article" date="2013" name="Rice">
        <title>Improvement of the Oryza sativa Nipponbare reference genome using next generation sequence and optical map data.</title>
        <authorList>
            <person name="Kawahara Y."/>
            <person name="de la Bastide M."/>
            <person name="Hamilton J.P."/>
            <person name="Kanamori H."/>
            <person name="McCombie W.R."/>
            <person name="Ouyang S."/>
            <person name="Schwartz D.C."/>
            <person name="Tanaka T."/>
            <person name="Wu J."/>
            <person name="Zhou S."/>
            <person name="Childs K.L."/>
            <person name="Davidson R.M."/>
            <person name="Lin H."/>
            <person name="Quesada-Ocampo L."/>
            <person name="Vaillancourt B."/>
            <person name="Sakai H."/>
            <person name="Lee S.S."/>
            <person name="Kim J."/>
            <person name="Numa H."/>
            <person name="Itoh T."/>
            <person name="Buell C.R."/>
            <person name="Matsumoto T."/>
        </authorList>
    </citation>
    <scope>NUCLEOTIDE SEQUENCE [LARGE SCALE GENOMIC DNA]</scope>
    <source>
        <strain evidence="2">cv. Nipponbare</strain>
    </source>
</reference>
<evidence type="ECO:0000313" key="1">
    <source>
        <dbReference type="EMBL" id="BAT14903.1"/>
    </source>
</evidence>
<name>A0A0P0Y4J2_ORYSJ</name>
<proteinExistence type="predicted"/>
<reference evidence="1 2" key="2">
    <citation type="journal article" date="2013" name="Plant Cell Physiol.">
        <title>Rice Annotation Project Database (RAP-DB): an integrative and interactive database for rice genomics.</title>
        <authorList>
            <person name="Sakai H."/>
            <person name="Lee S.S."/>
            <person name="Tanaka T."/>
            <person name="Numa H."/>
            <person name="Kim J."/>
            <person name="Kawahara Y."/>
            <person name="Wakimoto H."/>
            <person name="Yang C.C."/>
            <person name="Iwamoto M."/>
            <person name="Abe T."/>
            <person name="Yamada Y."/>
            <person name="Muto A."/>
            <person name="Inokuchi H."/>
            <person name="Ikemura T."/>
            <person name="Matsumoto T."/>
            <person name="Sasaki T."/>
            <person name="Itoh T."/>
        </authorList>
    </citation>
    <scope>NUCLEOTIDE SEQUENCE [LARGE SCALE GENOMIC DNA]</scope>
    <source>
        <strain evidence="2">cv. Nipponbare</strain>
    </source>
</reference>
<dbReference type="Gramene" id="Os11t0620450-00">
    <property type="protein sequence ID" value="Os11t0620450-00"/>
    <property type="gene ID" value="Os11g0620450"/>
</dbReference>
<protein>
    <submittedName>
        <fullName evidence="1">Os11g0620450 protein</fullName>
    </submittedName>
</protein>
<gene>
    <name evidence="1" type="ordered locus">Os11g0620450</name>
    <name evidence="1" type="ORF">OSNPB_110620450</name>
</gene>
<organism evidence="1 2">
    <name type="scientific">Oryza sativa subsp. japonica</name>
    <name type="common">Rice</name>
    <dbReference type="NCBI Taxonomy" id="39947"/>
    <lineage>
        <taxon>Eukaryota</taxon>
        <taxon>Viridiplantae</taxon>
        <taxon>Streptophyta</taxon>
        <taxon>Embryophyta</taxon>
        <taxon>Tracheophyta</taxon>
        <taxon>Spermatophyta</taxon>
        <taxon>Magnoliopsida</taxon>
        <taxon>Liliopsida</taxon>
        <taxon>Poales</taxon>
        <taxon>Poaceae</taxon>
        <taxon>BOP clade</taxon>
        <taxon>Oryzoideae</taxon>
        <taxon>Oryzeae</taxon>
        <taxon>Oryzinae</taxon>
        <taxon>Oryza</taxon>
        <taxon>Oryza sativa</taxon>
    </lineage>
</organism>
<reference evidence="2" key="1">
    <citation type="journal article" date="2005" name="Nature">
        <title>The map-based sequence of the rice genome.</title>
        <authorList>
            <consortium name="International rice genome sequencing project (IRGSP)"/>
            <person name="Matsumoto T."/>
            <person name="Wu J."/>
            <person name="Kanamori H."/>
            <person name="Katayose Y."/>
            <person name="Fujisawa M."/>
            <person name="Namiki N."/>
            <person name="Mizuno H."/>
            <person name="Yamamoto K."/>
            <person name="Antonio B.A."/>
            <person name="Baba T."/>
            <person name="Sakata K."/>
            <person name="Nagamura Y."/>
            <person name="Aoki H."/>
            <person name="Arikawa K."/>
            <person name="Arita K."/>
            <person name="Bito T."/>
            <person name="Chiden Y."/>
            <person name="Fujitsuka N."/>
            <person name="Fukunaka R."/>
            <person name="Hamada M."/>
            <person name="Harada C."/>
            <person name="Hayashi A."/>
            <person name="Hijishita S."/>
            <person name="Honda M."/>
            <person name="Hosokawa S."/>
            <person name="Ichikawa Y."/>
            <person name="Idonuma A."/>
            <person name="Iijima M."/>
            <person name="Ikeda M."/>
            <person name="Ikeno M."/>
            <person name="Ito K."/>
            <person name="Ito S."/>
            <person name="Ito T."/>
            <person name="Ito Y."/>
            <person name="Ito Y."/>
            <person name="Iwabuchi A."/>
            <person name="Kamiya K."/>
            <person name="Karasawa W."/>
            <person name="Kurita K."/>
            <person name="Katagiri S."/>
            <person name="Kikuta A."/>
            <person name="Kobayashi H."/>
            <person name="Kobayashi N."/>
            <person name="Machita K."/>
            <person name="Maehara T."/>
            <person name="Masukawa M."/>
            <person name="Mizubayashi T."/>
            <person name="Mukai Y."/>
            <person name="Nagasaki H."/>
            <person name="Nagata Y."/>
            <person name="Naito S."/>
            <person name="Nakashima M."/>
            <person name="Nakama Y."/>
            <person name="Nakamichi Y."/>
            <person name="Nakamura M."/>
            <person name="Meguro A."/>
            <person name="Negishi M."/>
            <person name="Ohta I."/>
            <person name="Ohta T."/>
            <person name="Okamoto M."/>
            <person name="Ono N."/>
            <person name="Saji S."/>
            <person name="Sakaguchi M."/>
            <person name="Sakai K."/>
            <person name="Shibata M."/>
            <person name="Shimokawa T."/>
            <person name="Song J."/>
            <person name="Takazaki Y."/>
            <person name="Terasawa K."/>
            <person name="Tsugane M."/>
            <person name="Tsuji K."/>
            <person name="Ueda S."/>
            <person name="Waki K."/>
            <person name="Yamagata H."/>
            <person name="Yamamoto M."/>
            <person name="Yamamoto S."/>
            <person name="Yamane H."/>
            <person name="Yoshiki S."/>
            <person name="Yoshihara R."/>
            <person name="Yukawa K."/>
            <person name="Zhong H."/>
            <person name="Yano M."/>
            <person name="Yuan Q."/>
            <person name="Ouyang S."/>
            <person name="Liu J."/>
            <person name="Jones K.M."/>
            <person name="Gansberger K."/>
            <person name="Moffat K."/>
            <person name="Hill J."/>
            <person name="Bera J."/>
            <person name="Fadrosh D."/>
            <person name="Jin S."/>
            <person name="Johri S."/>
            <person name="Kim M."/>
            <person name="Overton L."/>
            <person name="Reardon M."/>
            <person name="Tsitrin T."/>
            <person name="Vuong H."/>
            <person name="Weaver B."/>
            <person name="Ciecko A."/>
            <person name="Tallon L."/>
            <person name="Jackson J."/>
            <person name="Pai G."/>
            <person name="Aken S.V."/>
            <person name="Utterback T."/>
            <person name="Reidmuller S."/>
            <person name="Feldblyum T."/>
            <person name="Hsiao J."/>
            <person name="Zismann V."/>
            <person name="Iobst S."/>
            <person name="de Vazeille A.R."/>
            <person name="Buell C.R."/>
            <person name="Ying K."/>
            <person name="Li Y."/>
            <person name="Lu T."/>
            <person name="Huang Y."/>
            <person name="Zhao Q."/>
            <person name="Feng Q."/>
            <person name="Zhang L."/>
            <person name="Zhu J."/>
            <person name="Weng Q."/>
            <person name="Mu J."/>
            <person name="Lu Y."/>
            <person name="Fan D."/>
            <person name="Liu Y."/>
            <person name="Guan J."/>
            <person name="Zhang Y."/>
            <person name="Yu S."/>
            <person name="Liu X."/>
            <person name="Zhang Y."/>
            <person name="Hong G."/>
            <person name="Han B."/>
            <person name="Choisne N."/>
            <person name="Demange N."/>
            <person name="Orjeda G."/>
            <person name="Samain S."/>
            <person name="Cattolico L."/>
            <person name="Pelletier E."/>
            <person name="Couloux A."/>
            <person name="Segurens B."/>
            <person name="Wincker P."/>
            <person name="D'Hont A."/>
            <person name="Scarpelli C."/>
            <person name="Weissenbach J."/>
            <person name="Salanoubat M."/>
            <person name="Quetier F."/>
            <person name="Yu Y."/>
            <person name="Kim H.R."/>
            <person name="Rambo T."/>
            <person name="Currie J."/>
            <person name="Collura K."/>
            <person name="Luo M."/>
            <person name="Yang T."/>
            <person name="Ammiraju J.S.S."/>
            <person name="Engler F."/>
            <person name="Soderlund C."/>
            <person name="Wing R.A."/>
            <person name="Palmer L.E."/>
            <person name="de la Bastide M."/>
            <person name="Spiegel L."/>
            <person name="Nascimento L."/>
            <person name="Zutavern T."/>
            <person name="O'Shaughnessy A."/>
            <person name="Dike S."/>
            <person name="Dedhia N."/>
            <person name="Preston R."/>
            <person name="Balija V."/>
            <person name="McCombie W.R."/>
            <person name="Chow T."/>
            <person name="Chen H."/>
            <person name="Chung M."/>
            <person name="Chen C."/>
            <person name="Shaw J."/>
            <person name="Wu H."/>
            <person name="Hsiao K."/>
            <person name="Chao Y."/>
            <person name="Chu M."/>
            <person name="Cheng C."/>
            <person name="Hour A."/>
            <person name="Lee P."/>
            <person name="Lin S."/>
            <person name="Lin Y."/>
            <person name="Liou J."/>
            <person name="Liu S."/>
            <person name="Hsing Y."/>
            <person name="Raghuvanshi S."/>
            <person name="Mohanty A."/>
            <person name="Bharti A.K."/>
            <person name="Gaur A."/>
            <person name="Gupta V."/>
            <person name="Kumar D."/>
            <person name="Ravi V."/>
            <person name="Vij S."/>
            <person name="Kapur A."/>
            <person name="Khurana P."/>
            <person name="Khurana P."/>
            <person name="Khurana J.P."/>
            <person name="Tyagi A.K."/>
            <person name="Gaikwad K."/>
            <person name="Singh A."/>
            <person name="Dalal V."/>
            <person name="Srivastava S."/>
            <person name="Dixit A."/>
            <person name="Pal A.K."/>
            <person name="Ghazi I.A."/>
            <person name="Yadav M."/>
            <person name="Pandit A."/>
            <person name="Bhargava A."/>
            <person name="Sureshbabu K."/>
            <person name="Batra K."/>
            <person name="Sharma T.R."/>
            <person name="Mohapatra T."/>
            <person name="Singh N.K."/>
            <person name="Messing J."/>
            <person name="Nelson A.B."/>
            <person name="Fuks G."/>
            <person name="Kavchok S."/>
            <person name="Keizer G."/>
            <person name="Linton E."/>
            <person name="Llaca V."/>
            <person name="Song R."/>
            <person name="Tanyolac B."/>
            <person name="Young S."/>
            <person name="Ho-Il K."/>
            <person name="Hahn J.H."/>
            <person name="Sangsakoo G."/>
            <person name="Vanavichit A."/>
            <person name="de Mattos Luiz.A.T."/>
            <person name="Zimmer P.D."/>
            <person name="Malone G."/>
            <person name="Dellagostin O."/>
            <person name="de Oliveira A.C."/>
            <person name="Bevan M."/>
            <person name="Bancroft I."/>
            <person name="Minx P."/>
            <person name="Cordum H."/>
            <person name="Wilson R."/>
            <person name="Cheng Z."/>
            <person name="Jin W."/>
            <person name="Jiang J."/>
            <person name="Leong S.A."/>
            <person name="Iwama H."/>
            <person name="Gojobori T."/>
            <person name="Itoh T."/>
            <person name="Niimura Y."/>
            <person name="Fujii Y."/>
            <person name="Habara T."/>
            <person name="Sakai H."/>
            <person name="Sato Y."/>
            <person name="Wilson G."/>
            <person name="Kumar K."/>
            <person name="McCouch S."/>
            <person name="Juretic N."/>
            <person name="Hoen D."/>
            <person name="Wright S."/>
            <person name="Bruskiewich R."/>
            <person name="Bureau T."/>
            <person name="Miyao A."/>
            <person name="Hirochika H."/>
            <person name="Nishikawa T."/>
            <person name="Kadowaki K."/>
            <person name="Sugiura M."/>
            <person name="Burr B."/>
            <person name="Sasaki T."/>
        </authorList>
    </citation>
    <scope>NUCLEOTIDE SEQUENCE [LARGE SCALE GENOMIC DNA]</scope>
    <source>
        <strain evidence="2">cv. Nipponbare</strain>
    </source>
</reference>
<keyword evidence="2" id="KW-1185">Reference proteome</keyword>
<dbReference type="EMBL" id="AP014967">
    <property type="protein sequence ID" value="BAT14903.1"/>
    <property type="molecule type" value="Genomic_DNA"/>
</dbReference>
<dbReference type="InParanoid" id="A0A0P0Y4J2"/>
<sequence length="76" mass="9113">MTYEQKQMVNESWKRISCGKDPIFTMLDKDMAPTDNVRKGILTRRRTLHKYIHQYHCSSYTGEHQRSIKGTYEDRC</sequence>
<accession>A0A0P0Y4J2</accession>
<dbReference type="Proteomes" id="UP000059680">
    <property type="component" value="Chromosome 11"/>
</dbReference>
<dbReference type="PaxDb" id="39947-A0A0P0Y4J2"/>
<dbReference type="AlphaFoldDB" id="A0A0P0Y4J2"/>